<protein>
    <submittedName>
        <fullName evidence="2">Uncharacterized protein</fullName>
    </submittedName>
</protein>
<sequence>MMFCLSLGCGGSQSSSVLDNASEEEIAEVRAAIEEEQRKMEKGFQEGVYDQSKPLPKQ</sequence>
<evidence type="ECO:0000256" key="1">
    <source>
        <dbReference type="SAM" id="Coils"/>
    </source>
</evidence>
<reference evidence="2 3" key="1">
    <citation type="journal article" date="2013" name="Mar. Genomics">
        <title>Expression of sulfatases in Rhodopirellula baltica and the diversity of sulfatases in the genus Rhodopirellula.</title>
        <authorList>
            <person name="Wegner C.E."/>
            <person name="Richter-Heitmann T."/>
            <person name="Klindworth A."/>
            <person name="Klockow C."/>
            <person name="Richter M."/>
            <person name="Achstetter T."/>
            <person name="Glockner F.O."/>
            <person name="Harder J."/>
        </authorList>
    </citation>
    <scope>NUCLEOTIDE SEQUENCE [LARGE SCALE GENOMIC DNA]</scope>
    <source>
        <strain evidence="2 3">SM1</strain>
    </source>
</reference>
<proteinExistence type="predicted"/>
<dbReference type="PATRIC" id="fig|1265738.3.peg.233"/>
<name>M5S9P0_9BACT</name>
<keyword evidence="1" id="KW-0175">Coiled coil</keyword>
<dbReference type="EMBL" id="ANOG01000025">
    <property type="protein sequence ID" value="EMI22894.1"/>
    <property type="molecule type" value="Genomic_DNA"/>
</dbReference>
<feature type="coiled-coil region" evidence="1">
    <location>
        <begin position="19"/>
        <end position="46"/>
    </location>
</feature>
<dbReference type="Proteomes" id="UP000011991">
    <property type="component" value="Unassembled WGS sequence"/>
</dbReference>
<dbReference type="AlphaFoldDB" id="M5S9P0"/>
<keyword evidence="3" id="KW-1185">Reference proteome</keyword>
<comment type="caution">
    <text evidence="2">The sequence shown here is derived from an EMBL/GenBank/DDBJ whole genome shotgun (WGS) entry which is preliminary data.</text>
</comment>
<evidence type="ECO:0000313" key="2">
    <source>
        <dbReference type="EMBL" id="EMI22894.1"/>
    </source>
</evidence>
<evidence type="ECO:0000313" key="3">
    <source>
        <dbReference type="Proteomes" id="UP000011991"/>
    </source>
</evidence>
<accession>M5S9P0</accession>
<gene>
    <name evidence="2" type="ORF">RMSM_00224</name>
</gene>
<organism evidence="2 3">
    <name type="scientific">Rhodopirellula maiorica SM1</name>
    <dbReference type="NCBI Taxonomy" id="1265738"/>
    <lineage>
        <taxon>Bacteria</taxon>
        <taxon>Pseudomonadati</taxon>
        <taxon>Planctomycetota</taxon>
        <taxon>Planctomycetia</taxon>
        <taxon>Pirellulales</taxon>
        <taxon>Pirellulaceae</taxon>
        <taxon>Novipirellula</taxon>
    </lineage>
</organism>